<dbReference type="SMART" id="SM01034">
    <property type="entry name" value="BLUF"/>
    <property type="match status" value="1"/>
</dbReference>
<dbReference type="InterPro" id="IPR007024">
    <property type="entry name" value="BLUF_domain"/>
</dbReference>
<proteinExistence type="predicted"/>
<gene>
    <name evidence="2" type="ORF">ACFQ0I_16140</name>
</gene>
<evidence type="ECO:0000259" key="1">
    <source>
        <dbReference type="PROSITE" id="PS50925"/>
    </source>
</evidence>
<keyword evidence="3" id="KW-1185">Reference proteome</keyword>
<reference evidence="3" key="1">
    <citation type="journal article" date="2019" name="Int. J. Syst. Evol. Microbiol.">
        <title>The Global Catalogue of Microorganisms (GCM) 10K type strain sequencing project: providing services to taxonomists for standard genome sequencing and annotation.</title>
        <authorList>
            <consortium name="The Broad Institute Genomics Platform"/>
            <consortium name="The Broad Institute Genome Sequencing Center for Infectious Disease"/>
            <person name="Wu L."/>
            <person name="Ma J."/>
        </authorList>
    </citation>
    <scope>NUCLEOTIDE SEQUENCE [LARGE SCALE GENOMIC DNA]</scope>
    <source>
        <strain evidence="3">CCUG 60529</strain>
    </source>
</reference>
<dbReference type="RefSeq" id="WP_379943992.1">
    <property type="nucleotide sequence ID" value="NZ_JBHTIB010000028.1"/>
</dbReference>
<dbReference type="InterPro" id="IPR036046">
    <property type="entry name" value="Acylphosphatase-like_dom_sf"/>
</dbReference>
<dbReference type="EMBL" id="JBHTIB010000028">
    <property type="protein sequence ID" value="MFD0837311.1"/>
    <property type="molecule type" value="Genomic_DNA"/>
</dbReference>
<dbReference type="PROSITE" id="PS50925">
    <property type="entry name" value="BLUF"/>
    <property type="match status" value="1"/>
</dbReference>
<evidence type="ECO:0000313" key="2">
    <source>
        <dbReference type="EMBL" id="MFD0837311.1"/>
    </source>
</evidence>
<dbReference type="SUPFAM" id="SSF54975">
    <property type="entry name" value="Acylphosphatase/BLUF domain-like"/>
    <property type="match status" value="1"/>
</dbReference>
<evidence type="ECO:0000313" key="3">
    <source>
        <dbReference type="Proteomes" id="UP001597011"/>
    </source>
</evidence>
<protein>
    <submittedName>
        <fullName evidence="2">BLUF domain-containing protein</fullName>
    </submittedName>
</protein>
<organism evidence="2 3">
    <name type="scientific">Mariniflexile aquimaris</name>
    <dbReference type="NCBI Taxonomy" id="881009"/>
    <lineage>
        <taxon>Bacteria</taxon>
        <taxon>Pseudomonadati</taxon>
        <taxon>Bacteroidota</taxon>
        <taxon>Flavobacteriia</taxon>
        <taxon>Flavobacteriales</taxon>
        <taxon>Flavobacteriaceae</taxon>
        <taxon>Mariniflexile</taxon>
    </lineage>
</organism>
<comment type="caution">
    <text evidence="2">The sequence shown here is derived from an EMBL/GenBank/DDBJ whole genome shotgun (WGS) entry which is preliminary data.</text>
</comment>
<dbReference type="Proteomes" id="UP001597011">
    <property type="component" value="Unassembled WGS sequence"/>
</dbReference>
<name>A0ABW3BWF2_9FLAO</name>
<dbReference type="Pfam" id="PF04940">
    <property type="entry name" value="BLUF"/>
    <property type="match status" value="1"/>
</dbReference>
<dbReference type="Gene3D" id="3.30.70.100">
    <property type="match status" value="1"/>
</dbReference>
<sequence length="134" mass="15689">MLKTICYISDSRINKSITDFNNLIRTAKTNNAKNNITGILVYKNNNFLQVFEGAPETVDTIFDKIRMDQRHQNIFKIIDTSIDQRIFEEYKFGFTVVSDKHALQNLSDYLEWLRNADNMIANEIVTMVENFINQ</sequence>
<feature type="domain" description="BLUF" evidence="1">
    <location>
        <begin position="2"/>
        <end position="93"/>
    </location>
</feature>
<accession>A0ABW3BWF2</accession>